<name>A0A8S2EF00_9BILA</name>
<protein>
    <recommendedName>
        <fullName evidence="7">G-protein coupled receptors family 1 profile domain-containing protein</fullName>
    </recommendedName>
</protein>
<dbReference type="PROSITE" id="PS00237">
    <property type="entry name" value="G_PROTEIN_RECEP_F1_1"/>
    <property type="match status" value="1"/>
</dbReference>
<comment type="caution">
    <text evidence="8">The sequence shown here is derived from an EMBL/GenBank/DDBJ whole genome shotgun (WGS) entry which is preliminary data.</text>
</comment>
<keyword evidence="2 5" id="KW-0812">Transmembrane</keyword>
<dbReference type="Pfam" id="PF00001">
    <property type="entry name" value="7tm_1"/>
    <property type="match status" value="1"/>
</dbReference>
<dbReference type="PROSITE" id="PS50262">
    <property type="entry name" value="G_PROTEIN_RECEP_F1_2"/>
    <property type="match status" value="1"/>
</dbReference>
<accession>A0A8S2EF00</accession>
<keyword evidence="3 6" id="KW-1133">Transmembrane helix</keyword>
<sequence length="435" mass="50448">MNSSSNIFIDSALDNAVDYGVQSNDDSAAEFRTLLTRYYYPFLVVWGTVGNVLCLKVLLRKKFLKNSTCQYLAVLAVIDILFIYTRSSRYLYRYFFSVDLRNTSKWICRIFIFFSSALSHIASWILVVVSFDRYLIITNRYRRRSVDHRVLLSTMILIIVVCFFNAHYFFILGKTMTFPRIDRSKLSQFNLTAYSSLSFDSSSHEETSASLSQLYIPLKNETRFVCIARDDFDQFFRLYIPIFDILLVAAVPFLLLCFSNLSIIVFTMRTNRALQRRGVIRKQSHRRHQRLTVMLLSVTCVFLCLTCPSVIYICVNKIMYSGSSTQSMMPAAKLFTVDILESLWYTKHAINFILYTLSGSDFRREFLKLFQCCCCFNRPLQLTKLIKQEVLVTVVPPPSPLSMIVKQSVPQRVSTSVTNNPSYQLITSYNEEKLI</sequence>
<keyword evidence="5" id="KW-0807">Transducer</keyword>
<evidence type="ECO:0000256" key="6">
    <source>
        <dbReference type="SAM" id="Phobius"/>
    </source>
</evidence>
<dbReference type="Proteomes" id="UP000682733">
    <property type="component" value="Unassembled WGS sequence"/>
</dbReference>
<feature type="transmembrane region" description="Helical" evidence="6">
    <location>
        <begin position="238"/>
        <end position="267"/>
    </location>
</feature>
<evidence type="ECO:0000313" key="10">
    <source>
        <dbReference type="Proteomes" id="UP000677228"/>
    </source>
</evidence>
<keyword evidence="4 6" id="KW-0472">Membrane</keyword>
<dbReference type="Gene3D" id="1.20.1070.10">
    <property type="entry name" value="Rhodopsin 7-helix transmembrane proteins"/>
    <property type="match status" value="1"/>
</dbReference>
<evidence type="ECO:0000313" key="9">
    <source>
        <dbReference type="EMBL" id="CAF3947157.1"/>
    </source>
</evidence>
<dbReference type="InterPro" id="IPR000276">
    <property type="entry name" value="GPCR_Rhodpsn"/>
</dbReference>
<dbReference type="PANTHER" id="PTHR46641">
    <property type="entry name" value="FMRFAMIDE RECEPTOR-RELATED"/>
    <property type="match status" value="1"/>
</dbReference>
<organism evidence="8 10">
    <name type="scientific">Didymodactylos carnosus</name>
    <dbReference type="NCBI Taxonomy" id="1234261"/>
    <lineage>
        <taxon>Eukaryota</taxon>
        <taxon>Metazoa</taxon>
        <taxon>Spiralia</taxon>
        <taxon>Gnathifera</taxon>
        <taxon>Rotifera</taxon>
        <taxon>Eurotatoria</taxon>
        <taxon>Bdelloidea</taxon>
        <taxon>Philodinida</taxon>
        <taxon>Philodinidae</taxon>
        <taxon>Didymodactylos</taxon>
    </lineage>
</organism>
<comment type="similarity">
    <text evidence="5">Belongs to the G-protein coupled receptor 1 family.</text>
</comment>
<proteinExistence type="inferred from homology"/>
<keyword evidence="5" id="KW-0297">G-protein coupled receptor</keyword>
<keyword evidence="5" id="KW-0675">Receptor</keyword>
<dbReference type="SUPFAM" id="SSF81321">
    <property type="entry name" value="Family A G protein-coupled receptor-like"/>
    <property type="match status" value="1"/>
</dbReference>
<evidence type="ECO:0000256" key="2">
    <source>
        <dbReference type="ARBA" id="ARBA00022692"/>
    </source>
</evidence>
<gene>
    <name evidence="8" type="ORF">OVA965_LOCUS21353</name>
    <name evidence="9" type="ORF">TMI583_LOCUS21989</name>
</gene>
<feature type="transmembrane region" description="Helical" evidence="6">
    <location>
        <begin position="291"/>
        <end position="313"/>
    </location>
</feature>
<dbReference type="InterPro" id="IPR052954">
    <property type="entry name" value="GPCR-Ligand_Int"/>
</dbReference>
<feature type="transmembrane region" description="Helical" evidence="6">
    <location>
        <begin position="150"/>
        <end position="170"/>
    </location>
</feature>
<dbReference type="PRINTS" id="PR00237">
    <property type="entry name" value="GPCRRHODOPSN"/>
</dbReference>
<reference evidence="8" key="1">
    <citation type="submission" date="2021-02" db="EMBL/GenBank/DDBJ databases">
        <authorList>
            <person name="Nowell W R."/>
        </authorList>
    </citation>
    <scope>NUCLEOTIDE SEQUENCE</scope>
</reference>
<dbReference type="EMBL" id="CAJNOK010011678">
    <property type="protein sequence ID" value="CAF1145813.1"/>
    <property type="molecule type" value="Genomic_DNA"/>
</dbReference>
<comment type="subcellular location">
    <subcellularLocation>
        <location evidence="1">Membrane</location>
    </subcellularLocation>
</comment>
<evidence type="ECO:0000256" key="5">
    <source>
        <dbReference type="RuleBase" id="RU000688"/>
    </source>
</evidence>
<feature type="transmembrane region" description="Helical" evidence="6">
    <location>
        <begin position="71"/>
        <end position="90"/>
    </location>
</feature>
<dbReference type="GO" id="GO:0004930">
    <property type="term" value="F:G protein-coupled receptor activity"/>
    <property type="evidence" value="ECO:0007669"/>
    <property type="project" value="UniProtKB-KW"/>
</dbReference>
<dbReference type="EMBL" id="CAJOBA010028711">
    <property type="protein sequence ID" value="CAF3947157.1"/>
    <property type="molecule type" value="Genomic_DNA"/>
</dbReference>
<dbReference type="InterPro" id="IPR017452">
    <property type="entry name" value="GPCR_Rhodpsn_7TM"/>
</dbReference>
<dbReference type="AlphaFoldDB" id="A0A8S2EF00"/>
<feature type="transmembrane region" description="Helical" evidence="6">
    <location>
        <begin position="110"/>
        <end position="129"/>
    </location>
</feature>
<feature type="transmembrane region" description="Helical" evidence="6">
    <location>
        <begin position="38"/>
        <end position="59"/>
    </location>
</feature>
<evidence type="ECO:0000256" key="1">
    <source>
        <dbReference type="ARBA" id="ARBA00004370"/>
    </source>
</evidence>
<evidence type="ECO:0000313" key="8">
    <source>
        <dbReference type="EMBL" id="CAF1145813.1"/>
    </source>
</evidence>
<feature type="domain" description="G-protein coupled receptors family 1 profile" evidence="7">
    <location>
        <begin position="50"/>
        <end position="355"/>
    </location>
</feature>
<dbReference type="CDD" id="cd14978">
    <property type="entry name" value="7tmA_FMRFamide_R-like"/>
    <property type="match status" value="1"/>
</dbReference>
<evidence type="ECO:0000256" key="4">
    <source>
        <dbReference type="ARBA" id="ARBA00023136"/>
    </source>
</evidence>
<evidence type="ECO:0000256" key="3">
    <source>
        <dbReference type="ARBA" id="ARBA00022989"/>
    </source>
</evidence>
<dbReference type="GO" id="GO:0016020">
    <property type="term" value="C:membrane"/>
    <property type="evidence" value="ECO:0007669"/>
    <property type="project" value="UniProtKB-SubCell"/>
</dbReference>
<evidence type="ECO:0000259" key="7">
    <source>
        <dbReference type="PROSITE" id="PS50262"/>
    </source>
</evidence>
<dbReference type="Proteomes" id="UP000677228">
    <property type="component" value="Unassembled WGS sequence"/>
</dbReference>